<comment type="subcellular location">
    <subcellularLocation>
        <location evidence="1">Membrane</location>
        <topology evidence="1">Multi-pass membrane protein</topology>
    </subcellularLocation>
</comment>
<dbReference type="PANTHER" id="PTHR43791">
    <property type="entry name" value="PERMEASE-RELATED"/>
    <property type="match status" value="1"/>
</dbReference>
<dbReference type="GO" id="GO:0022857">
    <property type="term" value="F:transmembrane transporter activity"/>
    <property type="evidence" value="ECO:0007669"/>
    <property type="project" value="InterPro"/>
</dbReference>
<reference evidence="8" key="2">
    <citation type="journal article" date="2010" name="Nature">
        <title>Comparative genomics reveals mobile pathogenicity chromosomes in Fusarium.</title>
        <authorList>
            <person name="Ma L.J."/>
            <person name="van der Does H.C."/>
            <person name="Borkovich K.A."/>
            <person name="Coleman J.J."/>
            <person name="Daboussi M.J."/>
            <person name="Di Pietro A."/>
            <person name="Dufresne M."/>
            <person name="Freitag M."/>
            <person name="Grabherr M."/>
            <person name="Henrissat B."/>
            <person name="Houterman P.M."/>
            <person name="Kang S."/>
            <person name="Shim W.B."/>
            <person name="Woloshuk C."/>
            <person name="Xie X."/>
            <person name="Xu J.R."/>
            <person name="Antoniw J."/>
            <person name="Baker S.E."/>
            <person name="Bluhm B.H."/>
            <person name="Breakspear A."/>
            <person name="Brown D.W."/>
            <person name="Butchko R.A."/>
            <person name="Chapman S."/>
            <person name="Coulson R."/>
            <person name="Coutinho P.M."/>
            <person name="Danchin E.G."/>
            <person name="Diener A."/>
            <person name="Gale L.R."/>
            <person name="Gardiner D.M."/>
            <person name="Goff S."/>
            <person name="Hammond-Kosack K.E."/>
            <person name="Hilburn K."/>
            <person name="Hua-Van A."/>
            <person name="Jonkers W."/>
            <person name="Kazan K."/>
            <person name="Kodira C.D."/>
            <person name="Koehrsen M."/>
            <person name="Kumar L."/>
            <person name="Lee Y.H."/>
            <person name="Li L."/>
            <person name="Manners J.M."/>
            <person name="Miranda-Saavedra D."/>
            <person name="Mukherjee M."/>
            <person name="Park G."/>
            <person name="Park J."/>
            <person name="Park S.Y."/>
            <person name="Proctor R.H."/>
            <person name="Regev A."/>
            <person name="Ruiz-Roldan M.C."/>
            <person name="Sain D."/>
            <person name="Sakthikumar S."/>
            <person name="Sykes S."/>
            <person name="Schwartz D.C."/>
            <person name="Turgeon B.G."/>
            <person name="Wapinski I."/>
            <person name="Yoder O."/>
            <person name="Young S."/>
            <person name="Zeng Q."/>
            <person name="Zhou S."/>
            <person name="Galagan J."/>
            <person name="Cuomo C.A."/>
            <person name="Kistler H.C."/>
            <person name="Rep M."/>
        </authorList>
    </citation>
    <scope>NUCLEOTIDE SEQUENCE [LARGE SCALE GENOMIC DNA]</scope>
    <source>
        <strain evidence="8">4287</strain>
    </source>
</reference>
<dbReference type="PANTHER" id="PTHR43791:SF12">
    <property type="entry name" value="MAJOR FACILITATOR SUPERFAMILY (MFS) PROFILE DOMAIN-CONTAINING PROTEIN"/>
    <property type="match status" value="1"/>
</dbReference>
<feature type="transmembrane region" description="Helical" evidence="7">
    <location>
        <begin position="377"/>
        <end position="396"/>
    </location>
</feature>
<evidence type="ECO:0000256" key="6">
    <source>
        <dbReference type="ARBA" id="ARBA00023180"/>
    </source>
</evidence>
<dbReference type="GO" id="GO:0016020">
    <property type="term" value="C:membrane"/>
    <property type="evidence" value="ECO:0007669"/>
    <property type="project" value="UniProtKB-SubCell"/>
</dbReference>
<dbReference type="SUPFAM" id="SSF103473">
    <property type="entry name" value="MFS general substrate transporter"/>
    <property type="match status" value="1"/>
</dbReference>
<evidence type="ECO:0000256" key="2">
    <source>
        <dbReference type="ARBA" id="ARBA00022448"/>
    </source>
</evidence>
<dbReference type="GeneID" id="28952175"/>
<evidence type="ECO:0000256" key="1">
    <source>
        <dbReference type="ARBA" id="ARBA00004141"/>
    </source>
</evidence>
<reference evidence="8" key="1">
    <citation type="submission" date="2007-04" db="EMBL/GenBank/DDBJ databases">
        <authorList>
            <consortium name="The Broad Institute Genome Sequencing Platform"/>
            <person name="Birren B."/>
            <person name="Lander E."/>
            <person name="Galagan J."/>
            <person name="Nusbaum C."/>
            <person name="Devon K."/>
            <person name="Ma L.-J."/>
            <person name="Jaffe D."/>
            <person name="Butler J."/>
            <person name="Alvarez P."/>
            <person name="Gnerre S."/>
            <person name="Grabherr M."/>
            <person name="Kleber M."/>
            <person name="Mauceli E."/>
            <person name="Brockman W."/>
            <person name="MacCallum I.A."/>
            <person name="Young S."/>
            <person name="LaButti K."/>
            <person name="DeCaprio D."/>
            <person name="Crawford M."/>
            <person name="Koehrsen M."/>
            <person name="Engels R."/>
            <person name="Montgomery P."/>
            <person name="Pearson M."/>
            <person name="Howarth C."/>
            <person name="Larson L."/>
            <person name="White J."/>
            <person name="O'Leary S."/>
            <person name="Kodira C."/>
            <person name="Zeng Q."/>
            <person name="Yandava C."/>
            <person name="Alvarado L."/>
            <person name="Kistler C."/>
            <person name="Shim W.-B."/>
            <person name="Kang S."/>
            <person name="Woloshuk C."/>
        </authorList>
    </citation>
    <scope>NUCLEOTIDE SEQUENCE</scope>
    <source>
        <strain evidence="8">4287</strain>
    </source>
</reference>
<dbReference type="InterPro" id="IPR011701">
    <property type="entry name" value="MFS"/>
</dbReference>
<accession>A0A0J9VIF4</accession>
<evidence type="ECO:0000256" key="4">
    <source>
        <dbReference type="ARBA" id="ARBA00022989"/>
    </source>
</evidence>
<feature type="transmembrane region" description="Helical" evidence="7">
    <location>
        <begin position="286"/>
        <end position="306"/>
    </location>
</feature>
<evidence type="ECO:0000256" key="3">
    <source>
        <dbReference type="ARBA" id="ARBA00022692"/>
    </source>
</evidence>
<dbReference type="Gene3D" id="1.20.1250.20">
    <property type="entry name" value="MFS general substrate transporter like domains"/>
    <property type="match status" value="2"/>
</dbReference>
<evidence type="ECO:0000313" key="9">
    <source>
        <dbReference type="Proteomes" id="UP000009097"/>
    </source>
</evidence>
<feature type="transmembrane region" description="Helical" evidence="7">
    <location>
        <begin position="342"/>
        <end position="365"/>
    </location>
</feature>
<dbReference type="Proteomes" id="UP000009097">
    <property type="component" value="Unassembled WGS sequence"/>
</dbReference>
<dbReference type="OrthoDB" id="2250022at2759"/>
<name>A0A0J9VIF4_FUSO4</name>
<proteinExistence type="predicted"/>
<dbReference type="InterPro" id="IPR036259">
    <property type="entry name" value="MFS_trans_sf"/>
</dbReference>
<feature type="transmembrane region" description="Helical" evidence="7">
    <location>
        <begin position="184"/>
        <end position="206"/>
    </location>
</feature>
<dbReference type="EMBL" id="DS231708">
    <property type="protein sequence ID" value="KNB10551.1"/>
    <property type="molecule type" value="Genomic_DNA"/>
</dbReference>
<evidence type="ECO:0000256" key="7">
    <source>
        <dbReference type="SAM" id="Phobius"/>
    </source>
</evidence>
<feature type="transmembrane region" description="Helical" evidence="7">
    <location>
        <begin position="318"/>
        <end position="336"/>
    </location>
</feature>
<dbReference type="KEGG" id="fox:FOXG_10717"/>
<evidence type="ECO:0008006" key="10">
    <source>
        <dbReference type="Google" id="ProtNLM"/>
    </source>
</evidence>
<feature type="transmembrane region" description="Helical" evidence="7">
    <location>
        <begin position="152"/>
        <end position="172"/>
    </location>
</feature>
<dbReference type="AlphaFoldDB" id="A0A0J9VIF4"/>
<gene>
    <name evidence="8" type="ORF">FOXG_10717</name>
</gene>
<sequence>MAQRDDKTDIRDVEPQIFQNEYPEKAIPQVEKIDYSGAHEKTDPKEIALVKKLDRWMMPMLWSMYWLNYLDRNAIALARLNDLEEDLNLKGTGYHDDALGRRQRPHRRRKRLQGSPPHRFFLGLTEAPYFPGAVYLLSIFYTRKEVATRIAILYTGNILATAFAGLIAAGIFHGLDDVAGIAGWKWLFILQGAVTFVIAVIGYFVLPDFPLTTRWLTEEERQLAHNRMELDTVGNKGETSTWKGLQQAAKDPMVWIFCAMAHLHLAANGFKNFFPTVVKTLGFNTTITLVLTCPPYLIAGASTILVSWMSGKYNERTWHITASKTVAVIGFASAAATLNTAGRYVCMVIFTIGTYAVNSLILGWCGSVCGQTKEKKAVAISMVTMIMNISFIWTPYLWPSSDEPRYAIAMSSSAAFSIGTAALAWVAKIILKRRNQKLRAQDSETEVFYVY</sequence>
<feature type="transmembrane region" description="Helical" evidence="7">
    <location>
        <begin position="253"/>
        <end position="274"/>
    </location>
</feature>
<keyword evidence="5 7" id="KW-0472">Membrane</keyword>
<keyword evidence="3 7" id="KW-0812">Transmembrane</keyword>
<dbReference type="RefSeq" id="XP_018248596.1">
    <property type="nucleotide sequence ID" value="XM_018390195.1"/>
</dbReference>
<keyword evidence="2" id="KW-0813">Transport</keyword>
<feature type="transmembrane region" description="Helical" evidence="7">
    <location>
        <begin position="408"/>
        <end position="431"/>
    </location>
</feature>
<dbReference type="FunFam" id="1.20.1250.20:FF:000013">
    <property type="entry name" value="MFS general substrate transporter"/>
    <property type="match status" value="1"/>
</dbReference>
<protein>
    <recommendedName>
        <fullName evidence="10">Major facilitator superfamily (MFS) profile domain-containing protein</fullName>
    </recommendedName>
</protein>
<evidence type="ECO:0000313" key="8">
    <source>
        <dbReference type="EMBL" id="KNB10551.1"/>
    </source>
</evidence>
<dbReference type="VEuPathDB" id="FungiDB:FOXG_10717"/>
<evidence type="ECO:0000256" key="5">
    <source>
        <dbReference type="ARBA" id="ARBA00023136"/>
    </source>
</evidence>
<organism evidence="8 9">
    <name type="scientific">Fusarium oxysporum f. sp. lycopersici (strain 4287 / CBS 123668 / FGSC 9935 / NRRL 34936)</name>
    <name type="common">Fusarium vascular wilt of tomato</name>
    <dbReference type="NCBI Taxonomy" id="426428"/>
    <lineage>
        <taxon>Eukaryota</taxon>
        <taxon>Fungi</taxon>
        <taxon>Dikarya</taxon>
        <taxon>Ascomycota</taxon>
        <taxon>Pezizomycotina</taxon>
        <taxon>Sordariomycetes</taxon>
        <taxon>Hypocreomycetidae</taxon>
        <taxon>Hypocreales</taxon>
        <taxon>Nectriaceae</taxon>
        <taxon>Fusarium</taxon>
        <taxon>Fusarium oxysporum species complex</taxon>
    </lineage>
</organism>
<keyword evidence="6" id="KW-0325">Glycoprotein</keyword>
<dbReference type="Pfam" id="PF07690">
    <property type="entry name" value="MFS_1"/>
    <property type="match status" value="1"/>
</dbReference>
<keyword evidence="4 7" id="KW-1133">Transmembrane helix</keyword>